<evidence type="ECO:0000313" key="15">
    <source>
        <dbReference type="Proteomes" id="UP000069902"/>
    </source>
</evidence>
<evidence type="ECO:0000256" key="2">
    <source>
        <dbReference type="ARBA" id="ARBA00009819"/>
    </source>
</evidence>
<comment type="subcellular location">
    <subcellularLocation>
        <location evidence="1">Cell inner membrane</location>
        <topology evidence="1">Multi-pass membrane protein</topology>
    </subcellularLocation>
</comment>
<evidence type="ECO:0000256" key="6">
    <source>
        <dbReference type="ARBA" id="ARBA00022617"/>
    </source>
</evidence>
<evidence type="ECO:0000256" key="10">
    <source>
        <dbReference type="ARBA" id="ARBA00022989"/>
    </source>
</evidence>
<comment type="similarity">
    <text evidence="2 13">Belongs to the cytochrome ubiquinol oxidase subunit 1 family.</text>
</comment>
<keyword evidence="9 13" id="KW-0249">Electron transport</keyword>
<feature type="transmembrane region" description="Helical" evidence="13">
    <location>
        <begin position="20"/>
        <end position="41"/>
    </location>
</feature>
<keyword evidence="8 13" id="KW-0479">Metal-binding</keyword>
<evidence type="ECO:0000256" key="1">
    <source>
        <dbReference type="ARBA" id="ARBA00004429"/>
    </source>
</evidence>
<feature type="transmembrane region" description="Helical" evidence="13">
    <location>
        <begin position="188"/>
        <end position="209"/>
    </location>
</feature>
<keyword evidence="7 13" id="KW-0812">Transmembrane</keyword>
<keyword evidence="12 13" id="KW-0472">Membrane</keyword>
<name>A0A0U5JEJ7_9BACT</name>
<evidence type="ECO:0000256" key="5">
    <source>
        <dbReference type="ARBA" id="ARBA00022519"/>
    </source>
</evidence>
<feature type="transmembrane region" description="Helical" evidence="13">
    <location>
        <begin position="94"/>
        <end position="117"/>
    </location>
</feature>
<evidence type="ECO:0000256" key="8">
    <source>
        <dbReference type="ARBA" id="ARBA00022723"/>
    </source>
</evidence>
<keyword evidence="6 13" id="KW-0349">Heme</keyword>
<organism evidence="14 15">
    <name type="scientific">Candidatus Protochlamydia naegleriophila</name>
    <dbReference type="NCBI Taxonomy" id="389348"/>
    <lineage>
        <taxon>Bacteria</taxon>
        <taxon>Pseudomonadati</taxon>
        <taxon>Chlamydiota</taxon>
        <taxon>Chlamydiia</taxon>
        <taxon>Parachlamydiales</taxon>
        <taxon>Parachlamydiaceae</taxon>
        <taxon>Candidatus Protochlamydia</taxon>
    </lineage>
</organism>
<evidence type="ECO:0000256" key="9">
    <source>
        <dbReference type="ARBA" id="ARBA00022982"/>
    </source>
</evidence>
<feature type="transmembrane region" description="Helical" evidence="13">
    <location>
        <begin position="407"/>
        <end position="429"/>
    </location>
</feature>
<feature type="transmembrane region" description="Helical" evidence="13">
    <location>
        <begin position="221"/>
        <end position="238"/>
    </location>
</feature>
<keyword evidence="4 13" id="KW-1003">Cell membrane</keyword>
<reference evidence="15" key="1">
    <citation type="submission" date="2015-09" db="EMBL/GenBank/DDBJ databases">
        <authorList>
            <person name="Bertelli C."/>
        </authorList>
    </citation>
    <scope>NUCLEOTIDE SEQUENCE [LARGE SCALE GENOMIC DNA]</scope>
    <source>
        <strain evidence="15">KNic</strain>
    </source>
</reference>
<dbReference type="KEGG" id="pnl:PNK_1611"/>
<dbReference type="GO" id="GO:0019646">
    <property type="term" value="P:aerobic electron transport chain"/>
    <property type="evidence" value="ECO:0007669"/>
    <property type="project" value="InterPro"/>
</dbReference>
<feature type="transmembrane region" description="Helical" evidence="13">
    <location>
        <begin position="324"/>
        <end position="347"/>
    </location>
</feature>
<evidence type="ECO:0000256" key="4">
    <source>
        <dbReference type="ARBA" id="ARBA00022475"/>
    </source>
</evidence>
<proteinExistence type="inferred from homology"/>
<keyword evidence="5" id="KW-0997">Cell inner membrane</keyword>
<dbReference type="EMBL" id="LN879502">
    <property type="protein sequence ID" value="CUI17220.1"/>
    <property type="molecule type" value="Genomic_DNA"/>
</dbReference>
<feature type="transmembrane region" description="Helical" evidence="13">
    <location>
        <begin position="124"/>
        <end position="145"/>
    </location>
</feature>
<dbReference type="PATRIC" id="fig|389348.3.peg.1803"/>
<evidence type="ECO:0000256" key="3">
    <source>
        <dbReference type="ARBA" id="ARBA00022448"/>
    </source>
</evidence>
<dbReference type="GO" id="GO:0005886">
    <property type="term" value="C:plasma membrane"/>
    <property type="evidence" value="ECO:0007669"/>
    <property type="project" value="UniProtKB-SubCell"/>
</dbReference>
<dbReference type="GO" id="GO:0070069">
    <property type="term" value="C:cytochrome complex"/>
    <property type="evidence" value="ECO:0007669"/>
    <property type="project" value="UniProtKB-UniRule"/>
</dbReference>
<protein>
    <submittedName>
        <fullName evidence="14">Cytochrome bd-I oxidase subunit I</fullName>
    </submittedName>
</protein>
<keyword evidence="15" id="KW-1185">Reference proteome</keyword>
<dbReference type="PIRSF" id="PIRSF006446">
    <property type="entry name" value="Cyt_quinol_oxidase_1"/>
    <property type="match status" value="1"/>
</dbReference>
<evidence type="ECO:0000313" key="14">
    <source>
        <dbReference type="EMBL" id="CUI17220.1"/>
    </source>
</evidence>
<dbReference type="Pfam" id="PF01654">
    <property type="entry name" value="Cyt_bd_oxida_I"/>
    <property type="match status" value="1"/>
</dbReference>
<keyword evidence="11 13" id="KW-0408">Iron</keyword>
<dbReference type="InParanoid" id="A0A0U5JEJ7"/>
<dbReference type="InterPro" id="IPR002585">
    <property type="entry name" value="Cyt-d_ubiquinol_oxidase_su_1"/>
</dbReference>
<dbReference type="GO" id="GO:0046872">
    <property type="term" value="F:metal ion binding"/>
    <property type="evidence" value="ECO:0007669"/>
    <property type="project" value="UniProtKB-UniRule"/>
</dbReference>
<evidence type="ECO:0000256" key="12">
    <source>
        <dbReference type="ARBA" id="ARBA00023136"/>
    </source>
</evidence>
<dbReference type="PANTHER" id="PTHR30365:SF0">
    <property type="entry name" value="CYTOCHROME BD-I UBIQUINOL OXIDASE SUBUNIT 1"/>
    <property type="match status" value="1"/>
</dbReference>
<dbReference type="GO" id="GO:0020037">
    <property type="term" value="F:heme binding"/>
    <property type="evidence" value="ECO:0007669"/>
    <property type="project" value="TreeGrafter"/>
</dbReference>
<dbReference type="GO" id="GO:0009055">
    <property type="term" value="F:electron transfer activity"/>
    <property type="evidence" value="ECO:0007669"/>
    <property type="project" value="UniProtKB-UniRule"/>
</dbReference>
<accession>A0A0U5JEJ7</accession>
<feature type="transmembrane region" description="Helical" evidence="13">
    <location>
        <begin position="356"/>
        <end position="376"/>
    </location>
</feature>
<keyword evidence="10 13" id="KW-1133">Transmembrane helix</keyword>
<dbReference type="RefSeq" id="WP_059061364.1">
    <property type="nucleotide sequence ID" value="NZ_LN879502.1"/>
</dbReference>
<keyword evidence="3 13" id="KW-0813">Transport</keyword>
<dbReference type="Proteomes" id="UP000069902">
    <property type="component" value="Chromosome cPNK"/>
</dbReference>
<dbReference type="STRING" id="389348.PNK_1611"/>
<evidence type="ECO:0000256" key="7">
    <source>
        <dbReference type="ARBA" id="ARBA00022692"/>
    </source>
</evidence>
<feature type="transmembrane region" description="Helical" evidence="13">
    <location>
        <begin position="53"/>
        <end position="74"/>
    </location>
</feature>
<dbReference type="PANTHER" id="PTHR30365">
    <property type="entry name" value="CYTOCHROME D UBIQUINOL OXIDASE"/>
    <property type="match status" value="1"/>
</dbReference>
<dbReference type="AlphaFoldDB" id="A0A0U5JEJ7"/>
<gene>
    <name evidence="14" type="primary">cydA</name>
    <name evidence="14" type="ORF">PNK_1611</name>
</gene>
<evidence type="ECO:0000256" key="13">
    <source>
        <dbReference type="PIRNR" id="PIRNR006446"/>
    </source>
</evidence>
<dbReference type="GO" id="GO:0016682">
    <property type="term" value="F:oxidoreductase activity, acting on diphenols and related substances as donors, oxygen as acceptor"/>
    <property type="evidence" value="ECO:0007669"/>
    <property type="project" value="TreeGrafter"/>
</dbReference>
<dbReference type="FunCoup" id="A0A0U5JEJ7">
    <property type="interactions" value="213"/>
</dbReference>
<evidence type="ECO:0000256" key="11">
    <source>
        <dbReference type="ARBA" id="ARBA00023004"/>
    </source>
</evidence>
<sequence>MDVLMLARIQFALTIMFHYIYPVLSIGLGLIMVIMEGTYLKTKNPVYLRMAQFWTKVFALTFAIGVATGIVMEFEFGTNWATYSRYVGDVFGSALAAEGVLSFFLESGFLAVVLFGWNRVSPKFHFFATTMVCLGAHFSAIWIVVANAWMQTPAGYHIVGEGLSARAEITDFWGMVFNPSSVVRLQHVILGCWLAGAFLVISVSAFYLLKNRHREFAKKSMIIGLWVAFLTSILQAFSGHSSGKVVAQYQPAKLAALEALYQTESGAPLTLFGVVNAKEQKLDYAIQIPKLLSYLSFGDFNAEVKGLDQVPKEDWPHVTALFNVYRLMLGMWAIMLFLAVAGLYLWYRKRLEVHRWLLWIMTFSAIFPQLANQAGWYSAEVGRYPWIVYGLLRISEGLSKSVTANHVFGSILMFMVVYTLLFILFIYLLNEKIKHGPEEEGSDQSTPYHGLHHLVEEGAHDSDL</sequence>